<protein>
    <submittedName>
        <fullName evidence="1">Uncharacterized protein</fullName>
    </submittedName>
</protein>
<dbReference type="AlphaFoldDB" id="A0A7R8VYU5"/>
<name>A0A7R8VYU5_TIMDO</name>
<gene>
    <name evidence="1" type="ORF">TDIB3V08_LOCUS13516</name>
</gene>
<sequence length="93" mass="10718">MVVDELILPEDKPTVMRALLLRHRHVNEHDRFRFGTKRSFASYTSLQCCVVVFCAARQSLWEDELTSEESHFHAGFTLRAHVIANSSTPLLFT</sequence>
<reference evidence="1" key="1">
    <citation type="submission" date="2020-11" db="EMBL/GenBank/DDBJ databases">
        <authorList>
            <person name="Tran Van P."/>
        </authorList>
    </citation>
    <scope>NUCLEOTIDE SEQUENCE</scope>
</reference>
<organism evidence="1">
    <name type="scientific">Timema douglasi</name>
    <name type="common">Walking stick</name>
    <dbReference type="NCBI Taxonomy" id="61478"/>
    <lineage>
        <taxon>Eukaryota</taxon>
        <taxon>Metazoa</taxon>
        <taxon>Ecdysozoa</taxon>
        <taxon>Arthropoda</taxon>
        <taxon>Hexapoda</taxon>
        <taxon>Insecta</taxon>
        <taxon>Pterygota</taxon>
        <taxon>Neoptera</taxon>
        <taxon>Polyneoptera</taxon>
        <taxon>Phasmatodea</taxon>
        <taxon>Timematodea</taxon>
        <taxon>Timematoidea</taxon>
        <taxon>Timematidae</taxon>
        <taxon>Timema</taxon>
    </lineage>
</organism>
<evidence type="ECO:0000313" key="1">
    <source>
        <dbReference type="EMBL" id="CAD7207368.1"/>
    </source>
</evidence>
<dbReference type="EMBL" id="OA599761">
    <property type="protein sequence ID" value="CAD7207368.1"/>
    <property type="molecule type" value="Genomic_DNA"/>
</dbReference>
<proteinExistence type="predicted"/>
<accession>A0A7R8VYU5</accession>